<dbReference type="InterPro" id="IPR016181">
    <property type="entry name" value="Acyl_CoA_acyltransferase"/>
</dbReference>
<dbReference type="Proteomes" id="UP000824065">
    <property type="component" value="Unassembled WGS sequence"/>
</dbReference>
<accession>A0A9D2FFI2</accession>
<feature type="domain" description="N-acetyltransferase" evidence="1">
    <location>
        <begin position="108"/>
        <end position="248"/>
    </location>
</feature>
<sequence length="248" mass="25848">MIARADAPRGKKRFVRACRGAPGLEVLLPVERALFARSQPGRFYAGPGLALDVGGAEALAAGGANPEELAAFLQFCGCGAVITNGPAPAGWRKAEDLACFALAAGGRLPWPAADEALWAGLALERQPPAGALAAFLYPEGPKRDDYYSALCSKRVRGLAVPWALTRGGRIAATIGAYAIRGGQAYLACGCTEPGLRGRGAGGRLAVLLANHLAARGLRVCLLCRGERTGFYTRLGFARAGSLGRYHQT</sequence>
<evidence type="ECO:0000313" key="3">
    <source>
        <dbReference type="Proteomes" id="UP000824065"/>
    </source>
</evidence>
<dbReference type="Gene3D" id="3.40.630.30">
    <property type="match status" value="1"/>
</dbReference>
<organism evidence="2 3">
    <name type="scientific">Candidatus Faecalibacterium gallistercoris</name>
    <dbReference type="NCBI Taxonomy" id="2838579"/>
    <lineage>
        <taxon>Bacteria</taxon>
        <taxon>Bacillati</taxon>
        <taxon>Bacillota</taxon>
        <taxon>Clostridia</taxon>
        <taxon>Eubacteriales</taxon>
        <taxon>Oscillospiraceae</taxon>
        <taxon>Faecalibacterium</taxon>
    </lineage>
</organism>
<name>A0A9D2FFI2_9FIRM</name>
<dbReference type="GO" id="GO:0016747">
    <property type="term" value="F:acyltransferase activity, transferring groups other than amino-acyl groups"/>
    <property type="evidence" value="ECO:0007669"/>
    <property type="project" value="InterPro"/>
</dbReference>
<evidence type="ECO:0000259" key="1">
    <source>
        <dbReference type="PROSITE" id="PS51186"/>
    </source>
</evidence>
<dbReference type="SUPFAM" id="SSF55729">
    <property type="entry name" value="Acyl-CoA N-acyltransferases (Nat)"/>
    <property type="match status" value="1"/>
</dbReference>
<protein>
    <submittedName>
        <fullName evidence="2">N-acetyltransferase</fullName>
    </submittedName>
</protein>
<proteinExistence type="predicted"/>
<dbReference type="AlphaFoldDB" id="A0A9D2FFI2"/>
<reference evidence="2" key="2">
    <citation type="submission" date="2021-04" db="EMBL/GenBank/DDBJ databases">
        <authorList>
            <person name="Gilroy R."/>
        </authorList>
    </citation>
    <scope>NUCLEOTIDE SEQUENCE</scope>
    <source>
        <strain evidence="2">ChiBcec16-3735</strain>
    </source>
</reference>
<dbReference type="Pfam" id="PF00583">
    <property type="entry name" value="Acetyltransf_1"/>
    <property type="match status" value="1"/>
</dbReference>
<dbReference type="EMBL" id="DXBJ01000014">
    <property type="protein sequence ID" value="HIZ57406.1"/>
    <property type="molecule type" value="Genomic_DNA"/>
</dbReference>
<dbReference type="PROSITE" id="PS51186">
    <property type="entry name" value="GNAT"/>
    <property type="match status" value="1"/>
</dbReference>
<gene>
    <name evidence="2" type="ORF">H9725_02280</name>
</gene>
<evidence type="ECO:0000313" key="2">
    <source>
        <dbReference type="EMBL" id="HIZ57406.1"/>
    </source>
</evidence>
<dbReference type="InterPro" id="IPR000182">
    <property type="entry name" value="GNAT_dom"/>
</dbReference>
<reference evidence="2" key="1">
    <citation type="journal article" date="2021" name="PeerJ">
        <title>Extensive microbial diversity within the chicken gut microbiome revealed by metagenomics and culture.</title>
        <authorList>
            <person name="Gilroy R."/>
            <person name="Ravi A."/>
            <person name="Getino M."/>
            <person name="Pursley I."/>
            <person name="Horton D.L."/>
            <person name="Alikhan N.F."/>
            <person name="Baker D."/>
            <person name="Gharbi K."/>
            <person name="Hall N."/>
            <person name="Watson M."/>
            <person name="Adriaenssens E.M."/>
            <person name="Foster-Nyarko E."/>
            <person name="Jarju S."/>
            <person name="Secka A."/>
            <person name="Antonio M."/>
            <person name="Oren A."/>
            <person name="Chaudhuri R.R."/>
            <person name="La Ragione R."/>
            <person name="Hildebrand F."/>
            <person name="Pallen M.J."/>
        </authorList>
    </citation>
    <scope>NUCLEOTIDE SEQUENCE</scope>
    <source>
        <strain evidence="2">ChiBcec16-3735</strain>
    </source>
</reference>
<comment type="caution">
    <text evidence="2">The sequence shown here is derived from an EMBL/GenBank/DDBJ whole genome shotgun (WGS) entry which is preliminary data.</text>
</comment>